<gene>
    <name evidence="1" type="ORF">V1525DRAFT_359049</name>
</gene>
<comment type="caution">
    <text evidence="1">The sequence shown here is derived from an EMBL/GenBank/DDBJ whole genome shotgun (WGS) entry which is preliminary data.</text>
</comment>
<keyword evidence="2" id="KW-1185">Reference proteome</keyword>
<name>A0ACC3T2C6_LIPKO</name>
<organism evidence="1 2">
    <name type="scientific">Lipomyces kononenkoae</name>
    <name type="common">Yeast</name>
    <dbReference type="NCBI Taxonomy" id="34357"/>
    <lineage>
        <taxon>Eukaryota</taxon>
        <taxon>Fungi</taxon>
        <taxon>Dikarya</taxon>
        <taxon>Ascomycota</taxon>
        <taxon>Saccharomycotina</taxon>
        <taxon>Lipomycetes</taxon>
        <taxon>Lipomycetales</taxon>
        <taxon>Lipomycetaceae</taxon>
        <taxon>Lipomyces</taxon>
    </lineage>
</organism>
<reference evidence="2" key="1">
    <citation type="journal article" date="2024" name="Front. Bioeng. Biotechnol.">
        <title>Genome-scale model development and genomic sequencing of the oleaginous clade Lipomyces.</title>
        <authorList>
            <person name="Czajka J.J."/>
            <person name="Han Y."/>
            <person name="Kim J."/>
            <person name="Mondo S.J."/>
            <person name="Hofstad B.A."/>
            <person name="Robles A."/>
            <person name="Haridas S."/>
            <person name="Riley R."/>
            <person name="LaButti K."/>
            <person name="Pangilinan J."/>
            <person name="Andreopoulos W."/>
            <person name="Lipzen A."/>
            <person name="Yan J."/>
            <person name="Wang M."/>
            <person name="Ng V."/>
            <person name="Grigoriev I.V."/>
            <person name="Spatafora J.W."/>
            <person name="Magnuson J.K."/>
            <person name="Baker S.E."/>
            <person name="Pomraning K.R."/>
        </authorList>
    </citation>
    <scope>NUCLEOTIDE SEQUENCE [LARGE SCALE GENOMIC DNA]</scope>
    <source>
        <strain evidence="2">CBS 7786</strain>
    </source>
</reference>
<dbReference type="EMBL" id="MU971360">
    <property type="protein sequence ID" value="KAK9238084.1"/>
    <property type="molecule type" value="Genomic_DNA"/>
</dbReference>
<evidence type="ECO:0000313" key="1">
    <source>
        <dbReference type="EMBL" id="KAK9238084.1"/>
    </source>
</evidence>
<dbReference type="Proteomes" id="UP001433508">
    <property type="component" value="Unassembled WGS sequence"/>
</dbReference>
<accession>A0ACC3T2C6</accession>
<proteinExistence type="predicted"/>
<sequence>MQLLKKYSVALAAVVPALVSAQSSSSADLTPIFSTIEPTLTSIEAAAATVVPGEYTSSVSGKAFDRFITIWLENTDYSAAFSQADLVYLSQYGQLLTNYFAVTHPSEPNYVAAVGGSYFGIDSDAFFRVPSNVSTVIDLLDTKGISWAEYQEDLPYAGFTGFNYSNQVTFANDYVRKHNPLIIYDSIANNASRVNNIKNFTSFYDDLNNQQLPQWIFITPNMTNDGHDTNVDVAGKWTRDFITPLMNNTYFWNNTLILITFDENETYTIQNRVWSLLLGGALPKSLQGTTDANFYTHYSEISTVEANWDLNNLGRGDASANVFAAAANESGVAVQTVDFSNIYNNKSAPGYFNDYLIPIPPPDVNAVNSNGKGVLPAISSVWADAYSSYTSTATSASSSATSAPSASSNASTTSTTSTSAPAHTSSSAANKLGPASGLIGLVVAAFALM</sequence>
<protein>
    <submittedName>
        <fullName evidence="1">Phosphoesterase family-domain-containing protein</fullName>
    </submittedName>
</protein>
<evidence type="ECO:0000313" key="2">
    <source>
        <dbReference type="Proteomes" id="UP001433508"/>
    </source>
</evidence>